<reference evidence="1" key="1">
    <citation type="submission" date="2023-05" db="EMBL/GenBank/DDBJ databases">
        <title>Comparative genomics of Bacillaceae isolates and their secondary metabolite potential.</title>
        <authorList>
            <person name="Song L."/>
            <person name="Nielsen L.J."/>
            <person name="Mohite O."/>
            <person name="Xu X."/>
            <person name="Weber T."/>
            <person name="Kovacs A.T."/>
        </authorList>
    </citation>
    <scope>NUCLEOTIDE SEQUENCE</scope>
    <source>
        <strain evidence="1">XLM17</strain>
    </source>
</reference>
<evidence type="ECO:0000313" key="1">
    <source>
        <dbReference type="EMBL" id="WHY88643.1"/>
    </source>
</evidence>
<protein>
    <submittedName>
        <fullName evidence="1">Uncharacterized protein</fullName>
    </submittedName>
</protein>
<dbReference type="AlphaFoldDB" id="A0AA95MVV7"/>
<evidence type="ECO:0000313" key="2">
    <source>
        <dbReference type="Proteomes" id="UP001178288"/>
    </source>
</evidence>
<dbReference type="Proteomes" id="UP001178288">
    <property type="component" value="Chromosome"/>
</dbReference>
<name>A0AA95MVV7_9BACI</name>
<organism evidence="1 2">
    <name type="scientific">Neobacillus novalis</name>
    <dbReference type="NCBI Taxonomy" id="220687"/>
    <lineage>
        <taxon>Bacteria</taxon>
        <taxon>Bacillati</taxon>
        <taxon>Bacillota</taxon>
        <taxon>Bacilli</taxon>
        <taxon>Bacillales</taxon>
        <taxon>Bacillaceae</taxon>
        <taxon>Neobacillus</taxon>
    </lineage>
</organism>
<proteinExistence type="predicted"/>
<gene>
    <name evidence="1" type="ORF">QNH39_12750</name>
</gene>
<accession>A0AA95MVV7</accession>
<dbReference type="EMBL" id="CP126114">
    <property type="protein sequence ID" value="WHY88643.1"/>
    <property type="molecule type" value="Genomic_DNA"/>
</dbReference>
<keyword evidence="2" id="KW-1185">Reference proteome</keyword>
<sequence>MKVVFGSIEYFEREMMSFAKRKSLITLSSNQVMEIHAEIKDELMNDFICDVEIKKECVNNLNLASERLLNKYKTQLCQVR</sequence>
<dbReference type="RefSeq" id="WP_066086889.1">
    <property type="nucleotide sequence ID" value="NZ_CP126114.1"/>
</dbReference>
<dbReference type="KEGG" id="nnv:QNH39_12750"/>